<dbReference type="Proteomes" id="UP000801492">
    <property type="component" value="Unassembled WGS sequence"/>
</dbReference>
<dbReference type="AlphaFoldDB" id="A0A8K0CKF9"/>
<dbReference type="EMBL" id="VTPC01071411">
    <property type="protein sequence ID" value="KAF2889044.1"/>
    <property type="molecule type" value="Genomic_DNA"/>
</dbReference>
<accession>A0A8K0CKF9</accession>
<dbReference type="PANTHER" id="PTHR46840:SF2">
    <property type="entry name" value="ARMADILLO REPEAT-CONTAINING PROTEIN 1"/>
    <property type="match status" value="1"/>
</dbReference>
<sequence>ENRHKLDETLVRTKGIISFMVDLERKRCAVRVGPNLSIKTLVSKIKNTCGMKPYLVICNSDNIE</sequence>
<feature type="non-terminal residue" evidence="1">
    <location>
        <position position="64"/>
    </location>
</feature>
<dbReference type="PANTHER" id="PTHR46840">
    <property type="entry name" value="ARMADILLO REPEAT-CONTAINING PROTEIN 1"/>
    <property type="match status" value="1"/>
</dbReference>
<evidence type="ECO:0000313" key="1">
    <source>
        <dbReference type="EMBL" id="KAF2889044.1"/>
    </source>
</evidence>
<gene>
    <name evidence="1" type="ORF">ILUMI_17129</name>
</gene>
<organism evidence="1 2">
    <name type="scientific">Ignelater luminosus</name>
    <name type="common">Cucubano</name>
    <name type="synonym">Pyrophorus luminosus</name>
    <dbReference type="NCBI Taxonomy" id="2038154"/>
    <lineage>
        <taxon>Eukaryota</taxon>
        <taxon>Metazoa</taxon>
        <taxon>Ecdysozoa</taxon>
        <taxon>Arthropoda</taxon>
        <taxon>Hexapoda</taxon>
        <taxon>Insecta</taxon>
        <taxon>Pterygota</taxon>
        <taxon>Neoptera</taxon>
        <taxon>Endopterygota</taxon>
        <taxon>Coleoptera</taxon>
        <taxon>Polyphaga</taxon>
        <taxon>Elateriformia</taxon>
        <taxon>Elateroidea</taxon>
        <taxon>Elateridae</taxon>
        <taxon>Agrypninae</taxon>
        <taxon>Pyrophorini</taxon>
        <taxon>Ignelater</taxon>
    </lineage>
</organism>
<comment type="caution">
    <text evidence="1">The sequence shown here is derived from an EMBL/GenBank/DDBJ whole genome shotgun (WGS) entry which is preliminary data.</text>
</comment>
<evidence type="ECO:0000313" key="2">
    <source>
        <dbReference type="Proteomes" id="UP000801492"/>
    </source>
</evidence>
<name>A0A8K0CKF9_IGNLU</name>
<feature type="non-terminal residue" evidence="1">
    <location>
        <position position="1"/>
    </location>
</feature>
<dbReference type="OrthoDB" id="17335at2759"/>
<keyword evidence="2" id="KW-1185">Reference proteome</keyword>
<proteinExistence type="predicted"/>
<protein>
    <submittedName>
        <fullName evidence="1">Uncharacterized protein</fullName>
    </submittedName>
</protein>
<reference evidence="1" key="1">
    <citation type="submission" date="2019-08" db="EMBL/GenBank/DDBJ databases">
        <title>The genome of the North American firefly Photinus pyralis.</title>
        <authorList>
            <consortium name="Photinus pyralis genome working group"/>
            <person name="Fallon T.R."/>
            <person name="Sander Lower S.E."/>
            <person name="Weng J.-K."/>
        </authorList>
    </citation>
    <scope>NUCLEOTIDE SEQUENCE</scope>
    <source>
        <strain evidence="1">TRF0915ILg1</strain>
        <tissue evidence="1">Whole body</tissue>
    </source>
</reference>
<dbReference type="InterPro" id="IPR016617">
    <property type="entry name" value="ARMC1"/>
</dbReference>